<sequence length="184" mass="21704">MEKEWRLYHCAFKSLENSESIILHGQIPPKAESFQIFLINFRRRYEAIPAEWDTPVDDLKMVQDTKNNIQLKLSFDWKAGGQGLVVESRYKGVWKLKYEQSQNPFIQGGPFDLQLTKLKFFTFDIICNSESITDVKHEWPEDFGDVTHVQVEGDIEIEHFHWKVLGDPCKYKLTMDKDEDEDEE</sequence>
<organism evidence="4 5">
    <name type="scientific">Ditylenchus dipsaci</name>
    <dbReference type="NCBI Taxonomy" id="166011"/>
    <lineage>
        <taxon>Eukaryota</taxon>
        <taxon>Metazoa</taxon>
        <taxon>Ecdysozoa</taxon>
        <taxon>Nematoda</taxon>
        <taxon>Chromadorea</taxon>
        <taxon>Rhabditida</taxon>
        <taxon>Tylenchina</taxon>
        <taxon>Tylenchomorpha</taxon>
        <taxon>Sphaerularioidea</taxon>
        <taxon>Anguinidae</taxon>
        <taxon>Anguininae</taxon>
        <taxon>Ditylenchus</taxon>
    </lineage>
</organism>
<dbReference type="Pfam" id="PF00337">
    <property type="entry name" value="Gal-bind_lectin"/>
    <property type="match status" value="1"/>
</dbReference>
<evidence type="ECO:0000259" key="3">
    <source>
        <dbReference type="PROSITE" id="PS51304"/>
    </source>
</evidence>
<name>A0A915D5F8_9BILA</name>
<dbReference type="WBParaSite" id="jg15774">
    <property type="protein sequence ID" value="jg15774"/>
    <property type="gene ID" value="jg15774"/>
</dbReference>
<reference evidence="5" key="1">
    <citation type="submission" date="2022-11" db="UniProtKB">
        <authorList>
            <consortium name="WormBaseParasite"/>
        </authorList>
    </citation>
    <scope>IDENTIFICATION</scope>
</reference>
<keyword evidence="1 2" id="KW-0430">Lectin</keyword>
<dbReference type="PROSITE" id="PS51304">
    <property type="entry name" value="GALECTIN"/>
    <property type="match status" value="1"/>
</dbReference>
<dbReference type="SUPFAM" id="SSF49899">
    <property type="entry name" value="Concanavalin A-like lectins/glucanases"/>
    <property type="match status" value="1"/>
</dbReference>
<feature type="domain" description="Galectin" evidence="3">
    <location>
        <begin position="7"/>
        <end position="163"/>
    </location>
</feature>
<protein>
    <recommendedName>
        <fullName evidence="2">Galectin</fullName>
    </recommendedName>
</protein>
<accession>A0A915D5F8</accession>
<proteinExistence type="predicted"/>
<dbReference type="AlphaFoldDB" id="A0A915D5F8"/>
<dbReference type="GO" id="GO:0030246">
    <property type="term" value="F:carbohydrate binding"/>
    <property type="evidence" value="ECO:0007669"/>
    <property type="project" value="UniProtKB-UniRule"/>
</dbReference>
<evidence type="ECO:0000256" key="2">
    <source>
        <dbReference type="RuleBase" id="RU102079"/>
    </source>
</evidence>
<evidence type="ECO:0000313" key="5">
    <source>
        <dbReference type="WBParaSite" id="jg15774"/>
    </source>
</evidence>
<evidence type="ECO:0000256" key="1">
    <source>
        <dbReference type="ARBA" id="ARBA00022734"/>
    </source>
</evidence>
<keyword evidence="4" id="KW-1185">Reference proteome</keyword>
<dbReference type="SMART" id="SM00908">
    <property type="entry name" value="Gal-bind_lectin"/>
    <property type="match status" value="1"/>
</dbReference>
<evidence type="ECO:0000313" key="4">
    <source>
        <dbReference type="Proteomes" id="UP000887574"/>
    </source>
</evidence>
<dbReference type="Gene3D" id="2.60.120.200">
    <property type="match status" value="1"/>
</dbReference>
<dbReference type="InterPro" id="IPR001079">
    <property type="entry name" value="Galectin_CRD"/>
</dbReference>
<dbReference type="Proteomes" id="UP000887574">
    <property type="component" value="Unplaced"/>
</dbReference>
<dbReference type="InterPro" id="IPR013320">
    <property type="entry name" value="ConA-like_dom_sf"/>
</dbReference>